<feature type="compositionally biased region" description="Basic and acidic residues" evidence="5">
    <location>
        <begin position="113"/>
        <end position="131"/>
    </location>
</feature>
<protein>
    <submittedName>
        <fullName evidence="8">Uncharacterized protein</fullName>
    </submittedName>
</protein>
<keyword evidence="2 6" id="KW-0812">Transmembrane</keyword>
<feature type="transmembrane region" description="Helical" evidence="6">
    <location>
        <begin position="227"/>
        <end position="250"/>
    </location>
</feature>
<organism evidence="8 9">
    <name type="scientific">Chlorella vulgaris</name>
    <name type="common">Green alga</name>
    <dbReference type="NCBI Taxonomy" id="3077"/>
    <lineage>
        <taxon>Eukaryota</taxon>
        <taxon>Viridiplantae</taxon>
        <taxon>Chlorophyta</taxon>
        <taxon>core chlorophytes</taxon>
        <taxon>Trebouxiophyceae</taxon>
        <taxon>Chlorellales</taxon>
        <taxon>Chlorellaceae</taxon>
        <taxon>Chlorella clade</taxon>
        <taxon>Chlorella</taxon>
    </lineage>
</organism>
<dbReference type="PANTHER" id="PTHR11040">
    <property type="entry name" value="ZINC/IRON TRANSPORTER"/>
    <property type="match status" value="1"/>
</dbReference>
<feature type="transmembrane region" description="Helical" evidence="6">
    <location>
        <begin position="411"/>
        <end position="438"/>
    </location>
</feature>
<feature type="transmembrane region" description="Helical" evidence="6">
    <location>
        <begin position="270"/>
        <end position="290"/>
    </location>
</feature>
<evidence type="ECO:0000256" key="1">
    <source>
        <dbReference type="ARBA" id="ARBA00004141"/>
    </source>
</evidence>
<dbReference type="InterPro" id="IPR003689">
    <property type="entry name" value="ZIP"/>
</dbReference>
<feature type="transmembrane region" description="Helical" evidence="6">
    <location>
        <begin position="458"/>
        <end position="478"/>
    </location>
</feature>
<proteinExistence type="predicted"/>
<feature type="compositionally biased region" description="Basic and acidic residues" evidence="5">
    <location>
        <begin position="138"/>
        <end position="152"/>
    </location>
</feature>
<gene>
    <name evidence="8" type="ORF">D9Q98_000739</name>
</gene>
<dbReference type="PANTHER" id="PTHR11040:SF44">
    <property type="entry name" value="PROTEIN ZNTC-RELATED"/>
    <property type="match status" value="1"/>
</dbReference>
<feature type="compositionally biased region" description="Basic and acidic residues" evidence="5">
    <location>
        <begin position="57"/>
        <end position="95"/>
    </location>
</feature>
<evidence type="ECO:0000256" key="4">
    <source>
        <dbReference type="ARBA" id="ARBA00023136"/>
    </source>
</evidence>
<dbReference type="EMBL" id="SIDB01000001">
    <property type="protein sequence ID" value="KAI3438305.1"/>
    <property type="molecule type" value="Genomic_DNA"/>
</dbReference>
<comment type="subcellular location">
    <subcellularLocation>
        <location evidence="1">Membrane</location>
        <topology evidence="1">Multi-pass membrane protein</topology>
    </subcellularLocation>
</comment>
<evidence type="ECO:0000256" key="3">
    <source>
        <dbReference type="ARBA" id="ARBA00022989"/>
    </source>
</evidence>
<evidence type="ECO:0000313" key="8">
    <source>
        <dbReference type="EMBL" id="KAI3438305.1"/>
    </source>
</evidence>
<feature type="region of interest" description="Disordered" evidence="5">
    <location>
        <begin position="56"/>
        <end position="154"/>
    </location>
</feature>
<keyword evidence="9" id="KW-1185">Reference proteome</keyword>
<evidence type="ECO:0000256" key="7">
    <source>
        <dbReference type="SAM" id="SignalP"/>
    </source>
</evidence>
<keyword evidence="4 6" id="KW-0472">Membrane</keyword>
<dbReference type="Pfam" id="PF02535">
    <property type="entry name" value="Zip"/>
    <property type="match status" value="1"/>
</dbReference>
<sequence length="552" mass="58055">MACRRVVVLLLLAGLLCASPLHALAAETAGAPTASADAHDHQDGVPVNEAAVGPLQEQHEEDHAHDDHADEPAASDGHVHGEDDHAHDGAAHQDEAAAATDDDHADEPAASDGHVHGEDDHAHDGAAHQDEAATAAATDEHNHSHDEGDSHAGHAHGVSMLEFAAVAAELGSVQAAKADVCARQTIEDYNLGLHIGAVFILLAVSAAGALLPVLLHISSKSSAVLAAIKLGTYFGFGTILSTAFIHMMLPAVAKLGSPCLPESWLDAYEAWPYLFVVLSIVLMQLIDYLIEGAYQRYIERRGGQQPHGAACHEQAHDHDEHTHHAAVVGALASMHRSQAHIKAPPPAKEPPAAAAAADLEAGLDDGTEEGGTCEVHGEGCTTLISTHEHKHDPSQILGIYLMETGIIFHSVLIGITLGVTGGSAFTTLLVALSFHQFFEGFAIGSAVVDAGLGPLRSMLMGLAYAVTTPIGIAIGIGMRESFNQNSTTTLMVEGIFDSVSTGILIYVVLVELINPLLTQSVWLRSRPWWLQCLAFLSFWGGITVMAVIGNWA</sequence>
<keyword evidence="3 6" id="KW-1133">Transmembrane helix</keyword>
<name>A0A9D4TYN8_CHLVU</name>
<dbReference type="OrthoDB" id="448280at2759"/>
<reference evidence="8" key="2">
    <citation type="submission" date="2020-11" db="EMBL/GenBank/DDBJ databases">
        <authorList>
            <person name="Cecchin M."/>
            <person name="Marcolungo L."/>
            <person name="Rossato M."/>
            <person name="Girolomoni L."/>
            <person name="Cosentino E."/>
            <person name="Cuine S."/>
            <person name="Li-Beisson Y."/>
            <person name="Delledonne M."/>
            <person name="Ballottari M."/>
        </authorList>
    </citation>
    <scope>NUCLEOTIDE SEQUENCE</scope>
    <source>
        <strain evidence="8">211/11P</strain>
        <tissue evidence="8">Whole cell</tissue>
    </source>
</reference>
<dbReference type="Proteomes" id="UP001055712">
    <property type="component" value="Unassembled WGS sequence"/>
</dbReference>
<dbReference type="GO" id="GO:0005385">
    <property type="term" value="F:zinc ion transmembrane transporter activity"/>
    <property type="evidence" value="ECO:0007669"/>
    <property type="project" value="TreeGrafter"/>
</dbReference>
<evidence type="ECO:0000256" key="5">
    <source>
        <dbReference type="SAM" id="MobiDB-lite"/>
    </source>
</evidence>
<reference evidence="8" key="1">
    <citation type="journal article" date="2019" name="Plant J.">
        <title>Chlorella vulgaris genome assembly and annotation reveals the molecular basis for metabolic acclimation to high light conditions.</title>
        <authorList>
            <person name="Cecchin M."/>
            <person name="Marcolungo L."/>
            <person name="Rossato M."/>
            <person name="Girolomoni L."/>
            <person name="Cosentino E."/>
            <person name="Cuine S."/>
            <person name="Li-Beisson Y."/>
            <person name="Delledonne M."/>
            <person name="Ballottari M."/>
        </authorList>
    </citation>
    <scope>NUCLEOTIDE SEQUENCE</scope>
    <source>
        <strain evidence="8">211/11P</strain>
    </source>
</reference>
<dbReference type="AlphaFoldDB" id="A0A9D4TYN8"/>
<comment type="caution">
    <text evidence="8">The sequence shown here is derived from an EMBL/GenBank/DDBJ whole genome shotgun (WGS) entry which is preliminary data.</text>
</comment>
<feature type="transmembrane region" description="Helical" evidence="6">
    <location>
        <begin position="528"/>
        <end position="548"/>
    </location>
</feature>
<feature type="transmembrane region" description="Helical" evidence="6">
    <location>
        <begin position="191"/>
        <end position="215"/>
    </location>
</feature>
<evidence type="ECO:0000256" key="2">
    <source>
        <dbReference type="ARBA" id="ARBA00022692"/>
    </source>
</evidence>
<feature type="transmembrane region" description="Helical" evidence="6">
    <location>
        <begin position="490"/>
        <end position="508"/>
    </location>
</feature>
<dbReference type="GO" id="GO:0005886">
    <property type="term" value="C:plasma membrane"/>
    <property type="evidence" value="ECO:0007669"/>
    <property type="project" value="TreeGrafter"/>
</dbReference>
<feature type="signal peptide" evidence="7">
    <location>
        <begin position="1"/>
        <end position="18"/>
    </location>
</feature>
<accession>A0A9D4TYN8</accession>
<evidence type="ECO:0000313" key="9">
    <source>
        <dbReference type="Proteomes" id="UP001055712"/>
    </source>
</evidence>
<feature type="chain" id="PRO_5039038812" evidence="7">
    <location>
        <begin position="19"/>
        <end position="552"/>
    </location>
</feature>
<keyword evidence="7" id="KW-0732">Signal</keyword>
<evidence type="ECO:0000256" key="6">
    <source>
        <dbReference type="SAM" id="Phobius"/>
    </source>
</evidence>